<dbReference type="AlphaFoldDB" id="A0A0G4I4L6"/>
<evidence type="ECO:0000313" key="1">
    <source>
        <dbReference type="EMBL" id="CEM51848.1"/>
    </source>
</evidence>
<reference evidence="1" key="1">
    <citation type="submission" date="2014-11" db="EMBL/GenBank/DDBJ databases">
        <authorList>
            <person name="Otto D Thomas"/>
            <person name="Naeem Raeece"/>
        </authorList>
    </citation>
    <scope>NUCLEOTIDE SEQUENCE</scope>
</reference>
<proteinExistence type="predicted"/>
<dbReference type="EMBL" id="CDMZ01005075">
    <property type="protein sequence ID" value="CEM51848.1"/>
    <property type="molecule type" value="Genomic_DNA"/>
</dbReference>
<gene>
    <name evidence="1" type="ORF">Cvel_10902</name>
</gene>
<name>A0A0G4I4L6_9ALVE</name>
<protein>
    <submittedName>
        <fullName evidence="1">Uncharacterized protein</fullName>
    </submittedName>
</protein>
<sequence>MEDERYEAVWRFGSSKEILDEKVREAAHGVLTPFSEEETTLIHKTRSYNDVTISGKGLVMDVCLDVRDRCKGHTQFRKIFEENKKLKERYGELTGDKLLAKYHQCYREKLFNKPFLQLARWLVERLTGNTRAPLGAEWQAVVLQDLVSAHCPKAREVTTPFWRSSWLHTPGDTNSASTPNGMDVIRSATTSCPLFPQISRLSQTESVPIPMPPAVTGDEAICVAVFATLDVLARRHGLSSGEPGVCGVLSDSTTLIPGAMKHPKEASIIGGSYGCHRVPFENSPPPKTLQEVAKEKGVLDNLADSVCVTVLVIHKKKMIREVLNLLPHKKPFVKEPAKYLETQVKAVRDHPAFRLLHVTVDGDSSLLVEVTANLYDFLLDKLKEVWFNDIPHSIKGLARAFEGGTSDLSFSPQLPLQPGLLWGSTINHRAVSRRII</sequence>
<accession>A0A0G4I4L6</accession>
<organism evidence="1">
    <name type="scientific">Chromera velia CCMP2878</name>
    <dbReference type="NCBI Taxonomy" id="1169474"/>
    <lineage>
        <taxon>Eukaryota</taxon>
        <taxon>Sar</taxon>
        <taxon>Alveolata</taxon>
        <taxon>Colpodellida</taxon>
        <taxon>Chromeraceae</taxon>
        <taxon>Chromera</taxon>
    </lineage>
</organism>
<dbReference type="PhylomeDB" id="A0A0G4I4L6"/>
<dbReference type="VEuPathDB" id="CryptoDB:Cvel_10902"/>